<feature type="DNA-binding region" description="OmpR/PhoB-type" evidence="2">
    <location>
        <begin position="1"/>
        <end position="97"/>
    </location>
</feature>
<gene>
    <name evidence="4" type="primary">hilA_12</name>
    <name evidence="4" type="ORF">LuPra_02659</name>
</gene>
<dbReference type="CDD" id="cd00383">
    <property type="entry name" value="trans_reg_C"/>
    <property type="match status" value="1"/>
</dbReference>
<dbReference type="Proteomes" id="UP000076079">
    <property type="component" value="Chromosome"/>
</dbReference>
<evidence type="ECO:0000313" key="4">
    <source>
        <dbReference type="EMBL" id="AMY09442.1"/>
    </source>
</evidence>
<reference evidence="5" key="2">
    <citation type="submission" date="2016-04" db="EMBL/GenBank/DDBJ databases">
        <title>First Complete Genome Sequence of a Subdivision 6 Acidobacterium.</title>
        <authorList>
            <person name="Huang S."/>
            <person name="Vieira S."/>
            <person name="Bunk B."/>
            <person name="Riedel T."/>
            <person name="Sproeer C."/>
            <person name="Overmann J."/>
        </authorList>
    </citation>
    <scope>NUCLEOTIDE SEQUENCE [LARGE SCALE GENOMIC DNA]</scope>
    <source>
        <strain evidence="5">DSM 100886 HEG_-6_39</strain>
    </source>
</reference>
<evidence type="ECO:0000256" key="2">
    <source>
        <dbReference type="PROSITE-ProRule" id="PRU01091"/>
    </source>
</evidence>
<dbReference type="Gene3D" id="1.10.10.10">
    <property type="entry name" value="Winged helix-like DNA-binding domain superfamily/Winged helix DNA-binding domain"/>
    <property type="match status" value="1"/>
</dbReference>
<dbReference type="InterPro" id="IPR016032">
    <property type="entry name" value="Sig_transdc_resp-reg_C-effctor"/>
</dbReference>
<evidence type="ECO:0000256" key="1">
    <source>
        <dbReference type="ARBA" id="ARBA00023125"/>
    </source>
</evidence>
<dbReference type="Pfam" id="PF00486">
    <property type="entry name" value="Trans_reg_C"/>
    <property type="match status" value="1"/>
</dbReference>
<protein>
    <submittedName>
        <fullName evidence="4">Transcriptional regulator HilA</fullName>
    </submittedName>
</protein>
<dbReference type="InterPro" id="IPR036388">
    <property type="entry name" value="WH-like_DNA-bd_sf"/>
</dbReference>
<dbReference type="GO" id="GO:0000160">
    <property type="term" value="P:phosphorelay signal transduction system"/>
    <property type="evidence" value="ECO:0007669"/>
    <property type="project" value="InterPro"/>
</dbReference>
<dbReference type="EMBL" id="CP015136">
    <property type="protein sequence ID" value="AMY09442.1"/>
    <property type="molecule type" value="Genomic_DNA"/>
</dbReference>
<feature type="domain" description="OmpR/PhoB-type" evidence="3">
    <location>
        <begin position="1"/>
        <end position="97"/>
    </location>
</feature>
<dbReference type="InterPro" id="IPR001867">
    <property type="entry name" value="OmpR/PhoB-type_DNA-bd"/>
</dbReference>
<evidence type="ECO:0000313" key="5">
    <source>
        <dbReference type="Proteomes" id="UP000076079"/>
    </source>
</evidence>
<dbReference type="AlphaFoldDB" id="A0A143PLH2"/>
<dbReference type="GO" id="GO:0003677">
    <property type="term" value="F:DNA binding"/>
    <property type="evidence" value="ECO:0007669"/>
    <property type="project" value="UniProtKB-UniRule"/>
</dbReference>
<dbReference type="PROSITE" id="PS51755">
    <property type="entry name" value="OMPR_PHOB"/>
    <property type="match status" value="1"/>
</dbReference>
<dbReference type="SUPFAM" id="SSF46894">
    <property type="entry name" value="C-terminal effector domain of the bipartite response regulators"/>
    <property type="match status" value="1"/>
</dbReference>
<keyword evidence="1 2" id="KW-0238">DNA-binding</keyword>
<accession>A0A143PLH2</accession>
<organism evidence="4 5">
    <name type="scientific">Luteitalea pratensis</name>
    <dbReference type="NCBI Taxonomy" id="1855912"/>
    <lineage>
        <taxon>Bacteria</taxon>
        <taxon>Pseudomonadati</taxon>
        <taxon>Acidobacteriota</taxon>
        <taxon>Vicinamibacteria</taxon>
        <taxon>Vicinamibacterales</taxon>
        <taxon>Vicinamibacteraceae</taxon>
        <taxon>Luteitalea</taxon>
    </lineage>
</organism>
<proteinExistence type="predicted"/>
<name>A0A143PLH2_LUTPR</name>
<dbReference type="SMART" id="SM00862">
    <property type="entry name" value="Trans_reg_C"/>
    <property type="match status" value="1"/>
</dbReference>
<sequence>MYECGPYALDGHERRLCNAGQVVALRPKAHDVLVALVRRAGTLVTKRELLDLIWRDVSVEEGVLAVDVSSLRKSLGECGVAGTYIETVPRAGYRFSEAVRRTRVPAEPLSMKWPIGVLPARPEVS</sequence>
<keyword evidence="5" id="KW-1185">Reference proteome</keyword>
<dbReference type="GO" id="GO:0006355">
    <property type="term" value="P:regulation of DNA-templated transcription"/>
    <property type="evidence" value="ECO:0007669"/>
    <property type="project" value="InterPro"/>
</dbReference>
<dbReference type="STRING" id="1855912.LuPra_02659"/>
<reference evidence="4 5" key="1">
    <citation type="journal article" date="2016" name="Genome Announc.">
        <title>First Complete Genome Sequence of a Subdivision 6 Acidobacterium Strain.</title>
        <authorList>
            <person name="Huang S."/>
            <person name="Vieira S."/>
            <person name="Bunk B."/>
            <person name="Riedel T."/>
            <person name="Sproer C."/>
            <person name="Overmann J."/>
        </authorList>
    </citation>
    <scope>NUCLEOTIDE SEQUENCE [LARGE SCALE GENOMIC DNA]</scope>
    <source>
        <strain evidence="5">DSM 100886 HEG_-6_39</strain>
    </source>
</reference>
<dbReference type="KEGG" id="abac:LuPra_02659"/>
<evidence type="ECO:0000259" key="3">
    <source>
        <dbReference type="PROSITE" id="PS51755"/>
    </source>
</evidence>